<dbReference type="InterPro" id="IPR045249">
    <property type="entry name" value="HARBI1-like"/>
</dbReference>
<dbReference type="AlphaFoldDB" id="A0A9N7N530"/>
<dbReference type="Pfam" id="PF26138">
    <property type="entry name" value="DUF8040"/>
    <property type="match status" value="1"/>
</dbReference>
<feature type="domain" description="DDE Tnp4" evidence="9">
    <location>
        <begin position="215"/>
        <end position="379"/>
    </location>
</feature>
<keyword evidence="5" id="KW-0479">Metal-binding</keyword>
<dbReference type="GO" id="GO:0005634">
    <property type="term" value="C:nucleus"/>
    <property type="evidence" value="ECO:0007669"/>
    <property type="project" value="UniProtKB-SubCell"/>
</dbReference>
<evidence type="ECO:0000256" key="4">
    <source>
        <dbReference type="ARBA" id="ARBA00022722"/>
    </source>
</evidence>
<proteinExistence type="inferred from homology"/>
<feature type="region of interest" description="Disordered" evidence="8">
    <location>
        <begin position="14"/>
        <end position="39"/>
    </location>
</feature>
<evidence type="ECO:0000256" key="1">
    <source>
        <dbReference type="ARBA" id="ARBA00001968"/>
    </source>
</evidence>
<accession>A0A9N7N530</accession>
<evidence type="ECO:0000259" key="10">
    <source>
        <dbReference type="Pfam" id="PF26138"/>
    </source>
</evidence>
<evidence type="ECO:0000256" key="8">
    <source>
        <dbReference type="SAM" id="MobiDB-lite"/>
    </source>
</evidence>
<evidence type="ECO:0000256" key="5">
    <source>
        <dbReference type="ARBA" id="ARBA00022723"/>
    </source>
</evidence>
<evidence type="ECO:0000256" key="7">
    <source>
        <dbReference type="ARBA" id="ARBA00023242"/>
    </source>
</evidence>
<dbReference type="OrthoDB" id="1635626at2759"/>
<dbReference type="Proteomes" id="UP001153555">
    <property type="component" value="Unassembled WGS sequence"/>
</dbReference>
<keyword evidence="12" id="KW-1185">Reference proteome</keyword>
<dbReference type="InterPro" id="IPR027806">
    <property type="entry name" value="HARBI1_dom"/>
</dbReference>
<protein>
    <recommendedName>
        <fullName evidence="13">DDE Tnp4 domain-containing protein</fullName>
    </recommendedName>
</protein>
<dbReference type="PANTHER" id="PTHR22930:SF221">
    <property type="entry name" value="NUCLEASE HARBI1"/>
    <property type="match status" value="1"/>
</dbReference>
<keyword evidence="7" id="KW-0539">Nucleus</keyword>
<dbReference type="GO" id="GO:0046872">
    <property type="term" value="F:metal ion binding"/>
    <property type="evidence" value="ECO:0007669"/>
    <property type="project" value="UniProtKB-KW"/>
</dbReference>
<comment type="cofactor">
    <cofactor evidence="1">
        <name>a divalent metal cation</name>
        <dbReference type="ChEBI" id="CHEBI:60240"/>
    </cofactor>
</comment>
<evidence type="ECO:0008006" key="13">
    <source>
        <dbReference type="Google" id="ProtNLM"/>
    </source>
</evidence>
<evidence type="ECO:0000313" key="11">
    <source>
        <dbReference type="EMBL" id="CAA0821598.1"/>
    </source>
</evidence>
<dbReference type="GO" id="GO:0016787">
    <property type="term" value="F:hydrolase activity"/>
    <property type="evidence" value="ECO:0007669"/>
    <property type="project" value="UniProtKB-KW"/>
</dbReference>
<dbReference type="Pfam" id="PF13359">
    <property type="entry name" value="DDE_Tnp_4"/>
    <property type="match status" value="1"/>
</dbReference>
<organism evidence="11 12">
    <name type="scientific">Striga hermonthica</name>
    <name type="common">Purple witchweed</name>
    <name type="synonym">Buchnera hermonthica</name>
    <dbReference type="NCBI Taxonomy" id="68872"/>
    <lineage>
        <taxon>Eukaryota</taxon>
        <taxon>Viridiplantae</taxon>
        <taxon>Streptophyta</taxon>
        <taxon>Embryophyta</taxon>
        <taxon>Tracheophyta</taxon>
        <taxon>Spermatophyta</taxon>
        <taxon>Magnoliopsida</taxon>
        <taxon>eudicotyledons</taxon>
        <taxon>Gunneridae</taxon>
        <taxon>Pentapetalae</taxon>
        <taxon>asterids</taxon>
        <taxon>lamiids</taxon>
        <taxon>Lamiales</taxon>
        <taxon>Orobanchaceae</taxon>
        <taxon>Buchnereae</taxon>
        <taxon>Striga</taxon>
    </lineage>
</organism>
<evidence type="ECO:0000256" key="3">
    <source>
        <dbReference type="ARBA" id="ARBA00006958"/>
    </source>
</evidence>
<evidence type="ECO:0000256" key="6">
    <source>
        <dbReference type="ARBA" id="ARBA00022801"/>
    </source>
</evidence>
<name>A0A9N7N530_STRHE</name>
<evidence type="ECO:0000256" key="2">
    <source>
        <dbReference type="ARBA" id="ARBA00004123"/>
    </source>
</evidence>
<dbReference type="InterPro" id="IPR058353">
    <property type="entry name" value="DUF8040"/>
</dbReference>
<comment type="similarity">
    <text evidence="3">Belongs to the HARBI1 family.</text>
</comment>
<evidence type="ECO:0000313" key="12">
    <source>
        <dbReference type="Proteomes" id="UP001153555"/>
    </source>
</evidence>
<keyword evidence="6" id="KW-0378">Hydrolase</keyword>
<gene>
    <name evidence="11" type="ORF">SHERM_19536</name>
</gene>
<keyword evidence="4" id="KW-0540">Nuclease</keyword>
<dbReference type="EMBL" id="CACSLK010020758">
    <property type="protein sequence ID" value="CAA0821598.1"/>
    <property type="molecule type" value="Genomic_DNA"/>
</dbReference>
<reference evidence="11" key="1">
    <citation type="submission" date="2019-12" db="EMBL/GenBank/DDBJ databases">
        <authorList>
            <person name="Scholes J."/>
        </authorList>
    </citation>
    <scope>NUCLEOTIDE SEQUENCE</scope>
</reference>
<sequence length="446" mass="51658">MVVQISICRMSNANDDYDDAEHEDSEDANDHMDEGVNNDVQPSRVSRLQRFNNILQLQHQQLMHVYEAFQYNPSIPRVPYRQSTYTGADWVNELLTGHDRRFYDAMGLNKYVFKLLCKEIKQTGCHGEARQQKVRIEESVAIFLHTIKGHQRHRRSAESFRRSTETVSNHVQIMLNGLLKMAPQYIRPPDFNRVPDWIRNNRYLYPYFKDCIGAIDGTIIPAYIPEEEHVKYRCRKGYLAQNVMVACDFDCKFTFVLAGWEGSANDARIFAETLTDPTNTFPWPPEGKYYVVDSGYANVPGFMAPYRGDRYHLPEWIRSNKTPKTARELFNRRHATVRNVVERSFGILKGKFPIIKGLMPNYSPECQTDIVIACCVLHNFILHHQKFENVPPALHDPDYIPEPDDDDHTRPLMTTLDTSRVAVREQCGVRDSIAAALWANEGGRRR</sequence>
<feature type="compositionally biased region" description="Acidic residues" evidence="8">
    <location>
        <begin position="15"/>
        <end position="27"/>
    </location>
</feature>
<dbReference type="PANTHER" id="PTHR22930">
    <property type="match status" value="1"/>
</dbReference>
<dbReference type="GO" id="GO:0004518">
    <property type="term" value="F:nuclease activity"/>
    <property type="evidence" value="ECO:0007669"/>
    <property type="project" value="UniProtKB-KW"/>
</dbReference>
<feature type="domain" description="DUF8040" evidence="10">
    <location>
        <begin position="83"/>
        <end position="178"/>
    </location>
</feature>
<evidence type="ECO:0000259" key="9">
    <source>
        <dbReference type="Pfam" id="PF13359"/>
    </source>
</evidence>
<comment type="subcellular location">
    <subcellularLocation>
        <location evidence="2">Nucleus</location>
    </subcellularLocation>
</comment>
<comment type="caution">
    <text evidence="11">The sequence shown here is derived from an EMBL/GenBank/DDBJ whole genome shotgun (WGS) entry which is preliminary data.</text>
</comment>